<dbReference type="InterPro" id="IPR004358">
    <property type="entry name" value="Sig_transdc_His_kin-like_C"/>
</dbReference>
<evidence type="ECO:0000256" key="14">
    <source>
        <dbReference type="ARBA" id="ARBA00022842"/>
    </source>
</evidence>
<evidence type="ECO:0000313" key="26">
    <source>
        <dbReference type="Proteomes" id="UP000295075"/>
    </source>
</evidence>
<keyword evidence="16" id="KW-0472">Membrane</keyword>
<evidence type="ECO:0000256" key="7">
    <source>
        <dbReference type="ARBA" id="ARBA00022553"/>
    </source>
</evidence>
<proteinExistence type="predicted"/>
<evidence type="ECO:0000256" key="15">
    <source>
        <dbReference type="ARBA" id="ARBA00022912"/>
    </source>
</evidence>
<accession>A0A4V2XRN3</accession>
<evidence type="ECO:0000256" key="2">
    <source>
        <dbReference type="ARBA" id="ARBA00001936"/>
    </source>
</evidence>
<comment type="caution">
    <text evidence="25">The sequence shown here is derived from an EMBL/GenBank/DDBJ whole genome shotgun (WGS) entry which is preliminary data.</text>
</comment>
<dbReference type="AlphaFoldDB" id="A0A4V2XRN3"/>
<dbReference type="PRINTS" id="PR00344">
    <property type="entry name" value="BCTRLSENSOR"/>
</dbReference>
<keyword evidence="16" id="KW-1133">Transmembrane helix</keyword>
<keyword evidence="15" id="KW-0904">Protein phosphatase</keyword>
<gene>
    <name evidence="25" type="ORF">E1261_13140</name>
</gene>
<evidence type="ECO:0000259" key="24">
    <source>
        <dbReference type="PROSITE" id="PS50885"/>
    </source>
</evidence>
<dbReference type="SMART" id="SM00388">
    <property type="entry name" value="HisKA"/>
    <property type="match status" value="1"/>
</dbReference>
<dbReference type="CDD" id="cd00075">
    <property type="entry name" value="HATPase"/>
    <property type="match status" value="1"/>
</dbReference>
<dbReference type="GO" id="GO:0005886">
    <property type="term" value="C:plasma membrane"/>
    <property type="evidence" value="ECO:0007669"/>
    <property type="project" value="UniProtKB-SubCell"/>
</dbReference>
<evidence type="ECO:0000256" key="18">
    <source>
        <dbReference type="ARBA" id="ARBA00023016"/>
    </source>
</evidence>
<dbReference type="Gene3D" id="3.30.565.10">
    <property type="entry name" value="Histidine kinase-like ATPase, C-terminal domain"/>
    <property type="match status" value="1"/>
</dbReference>
<comment type="catalytic activity">
    <reaction evidence="1">
        <text>ATP + protein L-histidine = ADP + protein N-phospho-L-histidine.</text>
        <dbReference type="EC" id="2.7.13.3"/>
    </reaction>
</comment>
<organism evidence="25 26">
    <name type="scientific">Kribbella albertanoniae</name>
    <dbReference type="NCBI Taxonomy" id="1266829"/>
    <lineage>
        <taxon>Bacteria</taxon>
        <taxon>Bacillati</taxon>
        <taxon>Actinomycetota</taxon>
        <taxon>Actinomycetes</taxon>
        <taxon>Propionibacteriales</taxon>
        <taxon>Kribbellaceae</taxon>
        <taxon>Kribbella</taxon>
    </lineage>
</organism>
<keyword evidence="9" id="KW-0812">Transmembrane</keyword>
<evidence type="ECO:0000256" key="19">
    <source>
        <dbReference type="ARBA" id="ARBA00023026"/>
    </source>
</evidence>
<evidence type="ECO:0000256" key="11">
    <source>
        <dbReference type="ARBA" id="ARBA00022777"/>
    </source>
</evidence>
<evidence type="ECO:0000256" key="10">
    <source>
        <dbReference type="ARBA" id="ARBA00022741"/>
    </source>
</evidence>
<dbReference type="PROSITE" id="PS50109">
    <property type="entry name" value="HIS_KIN"/>
    <property type="match status" value="1"/>
</dbReference>
<evidence type="ECO:0000256" key="20">
    <source>
        <dbReference type="ARBA" id="ARBA00023211"/>
    </source>
</evidence>
<keyword evidence="11 25" id="KW-0418">Kinase</keyword>
<evidence type="ECO:0000256" key="22">
    <source>
        <dbReference type="ARBA" id="ARBA00041776"/>
    </source>
</evidence>
<keyword evidence="6" id="KW-1003">Cell membrane</keyword>
<dbReference type="InterPro" id="IPR036890">
    <property type="entry name" value="HATPase_C_sf"/>
</dbReference>
<dbReference type="InterPro" id="IPR003660">
    <property type="entry name" value="HAMP_dom"/>
</dbReference>
<feature type="domain" description="Histidine kinase" evidence="23">
    <location>
        <begin position="245"/>
        <end position="452"/>
    </location>
</feature>
<dbReference type="PANTHER" id="PTHR44936">
    <property type="entry name" value="SENSOR PROTEIN CREC"/>
    <property type="match status" value="1"/>
</dbReference>
<dbReference type="SUPFAM" id="SSF55874">
    <property type="entry name" value="ATPase domain of HSP90 chaperone/DNA topoisomerase II/histidine kinase"/>
    <property type="match status" value="1"/>
</dbReference>
<dbReference type="RefSeq" id="WP_132406288.1">
    <property type="nucleotide sequence ID" value="NZ_SMKA01000044.1"/>
</dbReference>
<evidence type="ECO:0000256" key="5">
    <source>
        <dbReference type="ARBA" id="ARBA00012438"/>
    </source>
</evidence>
<evidence type="ECO:0000256" key="21">
    <source>
        <dbReference type="ARBA" id="ARBA00040454"/>
    </source>
</evidence>
<feature type="domain" description="HAMP" evidence="24">
    <location>
        <begin position="184"/>
        <end position="237"/>
    </location>
</feature>
<keyword evidence="13" id="KW-0067">ATP-binding</keyword>
<dbReference type="InterPro" id="IPR003594">
    <property type="entry name" value="HATPase_dom"/>
</dbReference>
<dbReference type="GO" id="GO:0005524">
    <property type="term" value="F:ATP binding"/>
    <property type="evidence" value="ECO:0007669"/>
    <property type="project" value="UniProtKB-KW"/>
</dbReference>
<dbReference type="EC" id="2.7.13.3" evidence="5"/>
<dbReference type="Proteomes" id="UP000295075">
    <property type="component" value="Unassembled WGS sequence"/>
</dbReference>
<keyword evidence="8" id="KW-0808">Transferase</keyword>
<dbReference type="Gene3D" id="1.10.287.130">
    <property type="match status" value="1"/>
</dbReference>
<evidence type="ECO:0000256" key="3">
    <source>
        <dbReference type="ARBA" id="ARBA00001946"/>
    </source>
</evidence>
<keyword evidence="20" id="KW-0464">Manganese</keyword>
<evidence type="ECO:0000256" key="8">
    <source>
        <dbReference type="ARBA" id="ARBA00022679"/>
    </source>
</evidence>
<keyword evidence="18" id="KW-0346">Stress response</keyword>
<keyword evidence="14" id="KW-0460">Magnesium</keyword>
<dbReference type="CDD" id="cd00082">
    <property type="entry name" value="HisKA"/>
    <property type="match status" value="1"/>
</dbReference>
<comment type="cofactor">
    <cofactor evidence="3">
        <name>Mg(2+)</name>
        <dbReference type="ChEBI" id="CHEBI:18420"/>
    </cofactor>
</comment>
<dbReference type="SMART" id="SM00304">
    <property type="entry name" value="HAMP"/>
    <property type="match status" value="1"/>
</dbReference>
<comment type="subcellular location">
    <subcellularLocation>
        <location evidence="4">Cell membrane</location>
        <topology evidence="4">Multi-pass membrane protein</topology>
    </subcellularLocation>
</comment>
<keyword evidence="17" id="KW-0902">Two-component regulatory system</keyword>
<name>A0A4V2XRN3_9ACTN</name>
<keyword evidence="26" id="KW-1185">Reference proteome</keyword>
<dbReference type="InterPro" id="IPR050980">
    <property type="entry name" value="2C_sensor_his_kinase"/>
</dbReference>
<dbReference type="PROSITE" id="PS50885">
    <property type="entry name" value="HAMP"/>
    <property type="match status" value="1"/>
</dbReference>
<dbReference type="GO" id="GO:0000155">
    <property type="term" value="F:phosphorelay sensor kinase activity"/>
    <property type="evidence" value="ECO:0007669"/>
    <property type="project" value="InterPro"/>
</dbReference>
<dbReference type="EMBL" id="SMKA01000044">
    <property type="protein sequence ID" value="TDC30535.1"/>
    <property type="molecule type" value="Genomic_DNA"/>
</dbReference>
<keyword evidence="19" id="KW-0843">Virulence</keyword>
<keyword evidence="10" id="KW-0547">Nucleotide-binding</keyword>
<reference evidence="25 26" key="1">
    <citation type="submission" date="2019-03" db="EMBL/GenBank/DDBJ databases">
        <title>Draft genome sequences of novel Actinobacteria.</title>
        <authorList>
            <person name="Sahin N."/>
            <person name="Ay H."/>
            <person name="Saygin H."/>
        </authorList>
    </citation>
    <scope>NUCLEOTIDE SEQUENCE [LARGE SCALE GENOMIC DNA]</scope>
    <source>
        <strain evidence="25 26">JCM 30547</strain>
    </source>
</reference>
<dbReference type="SUPFAM" id="SSF47384">
    <property type="entry name" value="Homodimeric domain of signal transducing histidine kinase"/>
    <property type="match status" value="1"/>
</dbReference>
<evidence type="ECO:0000256" key="6">
    <source>
        <dbReference type="ARBA" id="ARBA00022475"/>
    </source>
</evidence>
<evidence type="ECO:0000256" key="12">
    <source>
        <dbReference type="ARBA" id="ARBA00022801"/>
    </source>
</evidence>
<evidence type="ECO:0000256" key="9">
    <source>
        <dbReference type="ARBA" id="ARBA00022692"/>
    </source>
</evidence>
<evidence type="ECO:0000256" key="17">
    <source>
        <dbReference type="ARBA" id="ARBA00023012"/>
    </source>
</evidence>
<evidence type="ECO:0000256" key="4">
    <source>
        <dbReference type="ARBA" id="ARBA00004651"/>
    </source>
</evidence>
<evidence type="ECO:0000256" key="16">
    <source>
        <dbReference type="ARBA" id="ARBA00022989"/>
    </source>
</evidence>
<keyword evidence="12" id="KW-0378">Hydrolase</keyword>
<dbReference type="Pfam" id="PF02518">
    <property type="entry name" value="HATPase_c"/>
    <property type="match status" value="1"/>
</dbReference>
<evidence type="ECO:0000256" key="1">
    <source>
        <dbReference type="ARBA" id="ARBA00000085"/>
    </source>
</evidence>
<dbReference type="InterPro" id="IPR036097">
    <property type="entry name" value="HisK_dim/P_sf"/>
</dbReference>
<comment type="cofactor">
    <cofactor evidence="2">
        <name>Mn(2+)</name>
        <dbReference type="ChEBI" id="CHEBI:29035"/>
    </cofactor>
</comment>
<dbReference type="SMART" id="SM00387">
    <property type="entry name" value="HATPase_c"/>
    <property type="match status" value="1"/>
</dbReference>
<evidence type="ECO:0000259" key="23">
    <source>
        <dbReference type="PROSITE" id="PS50109"/>
    </source>
</evidence>
<dbReference type="GO" id="GO:0004721">
    <property type="term" value="F:phosphoprotein phosphatase activity"/>
    <property type="evidence" value="ECO:0007669"/>
    <property type="project" value="UniProtKB-KW"/>
</dbReference>
<protein>
    <recommendedName>
        <fullName evidence="21">Signal transduction histidine-protein kinase/phosphatase MprB</fullName>
        <ecNumber evidence="5">2.7.13.3</ecNumber>
    </recommendedName>
    <alternativeName>
        <fullName evidence="22">Mycobacterial persistence regulator B</fullName>
    </alternativeName>
</protein>
<dbReference type="InterPro" id="IPR003661">
    <property type="entry name" value="HisK_dim/P_dom"/>
</dbReference>
<evidence type="ECO:0000313" key="25">
    <source>
        <dbReference type="EMBL" id="TDC30535.1"/>
    </source>
</evidence>
<dbReference type="OrthoDB" id="9786919at2"/>
<sequence>MRARLMGVLAVVSFILLAALVIPFLDSVSDTRTQALQLARSATLARFAGLAGRAAADGDYSGVRLEAERHQELYDEAVLITDASGHVMVSTGGITMASPGVGPVAELAARDLPQLTIDTLRPWTSARTLIAAPVGSPQEPAGAVVLAVDARAALDDVTRSWAIICAAAVAAQLLLLFMASKASRWVIRPVGRLEDAVVELGRSGGWNQPLQASGPPELRRLARSVEVMGATVQRSIDVQRQMVADSSHQLRNPLASLRLRVDSLDPGIAGLAHVQHDLERLENVLAGLLKLAAIESRITDGLSEPTNATCLVEAVLQEEIDAWQPTAADITLELQATAGLVAAVDDHDLGQLVGVLLDNAIKYAGPGAHVIISSSRGPDGIVVQVSDNGPGIPPSELLLATQRFWRGPTKTSGTGLGLAIAEQTALAIGGSLELSETSPHGLTATIKLPEAT</sequence>
<dbReference type="InterPro" id="IPR005467">
    <property type="entry name" value="His_kinase_dom"/>
</dbReference>
<evidence type="ECO:0000256" key="13">
    <source>
        <dbReference type="ARBA" id="ARBA00022840"/>
    </source>
</evidence>
<dbReference type="Pfam" id="PF00672">
    <property type="entry name" value="HAMP"/>
    <property type="match status" value="1"/>
</dbReference>
<keyword evidence="7" id="KW-0597">Phosphoprotein</keyword>
<dbReference type="PANTHER" id="PTHR44936:SF9">
    <property type="entry name" value="SENSOR PROTEIN CREC"/>
    <property type="match status" value="1"/>
</dbReference>